<protein>
    <recommendedName>
        <fullName evidence="4">Phage phiEco32-like COOH-NH2 ligase-type 2</fullName>
    </recommendedName>
</protein>
<evidence type="ECO:0000313" key="2">
    <source>
        <dbReference type="EMBL" id="OMD51861.1"/>
    </source>
</evidence>
<comment type="caution">
    <text evidence="2">The sequence shown here is derived from an EMBL/GenBank/DDBJ whole genome shotgun (WGS) entry which is preliminary data.</text>
</comment>
<name>A0ABX3HM87_PAEBO</name>
<evidence type="ECO:0008006" key="4">
    <source>
        <dbReference type="Google" id="ProtNLM"/>
    </source>
</evidence>
<feature type="region of interest" description="Disordered" evidence="1">
    <location>
        <begin position="88"/>
        <end position="150"/>
    </location>
</feature>
<gene>
    <name evidence="2" type="ORF">BSK56_04350</name>
</gene>
<dbReference type="InterPro" id="IPR025681">
    <property type="entry name" value="COOH-NH2_lig"/>
</dbReference>
<evidence type="ECO:0000313" key="3">
    <source>
        <dbReference type="Proteomes" id="UP000187412"/>
    </source>
</evidence>
<sequence>MNEGLKEYLQLTPEQQELRLRRCGLEAALSAGGNRLERDAGQAGRIAVANGHTYKKGPDMDRHKQQYLVKVFNLAVLETTPLGTGRAMSAAAGNSRPATSIGGDSVSGGTGVSLLDEGEIDNHGDHGDPGNPGDYGILGEQAHYSPGPERRGTAGLVRGIAVRALYSLGLDSGEVRLKAMGGRRYLVEQILPLAEPAGKPLPEPYCTASLALARELARELPGRPGMLMGMDPEFLLLRETSGRVVPASRFLPVDGVAGCDAGPPGTRGMFPVAELRPAPRGEPRALLAQLMSAAATADRMVSDRSLRWRAGGMPLRGWALGGHLHFSGVRLTAPLLRALDNYLALPLLLLEDARAAARRPRYGVLGDFRIQPHGGFEYRTLPSFLVSPVIAKGAVFLAHLIVSRYEDLTQRPLDREELHAAYYSGSKDPLRAAWAPLQAQLRALDGYARAAPYAEPLFRCISAEQTWDESRDIRPLWTGKESMRNQR</sequence>
<reference evidence="2 3" key="1">
    <citation type="submission" date="2016-10" db="EMBL/GenBank/DDBJ databases">
        <title>Paenibacillus species isolates.</title>
        <authorList>
            <person name="Beno S.M."/>
        </authorList>
    </citation>
    <scope>NUCLEOTIDE SEQUENCE [LARGE SCALE GENOMIC DNA]</scope>
    <source>
        <strain evidence="2 3">FSL H7-0744</strain>
    </source>
</reference>
<dbReference type="Proteomes" id="UP000187412">
    <property type="component" value="Unassembled WGS sequence"/>
</dbReference>
<dbReference type="RefSeq" id="WP_076109490.1">
    <property type="nucleotide sequence ID" value="NZ_MPTB01000004.1"/>
</dbReference>
<accession>A0ABX3HM87</accession>
<dbReference type="EMBL" id="MPTB01000004">
    <property type="protein sequence ID" value="OMD51861.1"/>
    <property type="molecule type" value="Genomic_DNA"/>
</dbReference>
<organism evidence="2 3">
    <name type="scientific">Paenibacillus borealis</name>
    <dbReference type="NCBI Taxonomy" id="160799"/>
    <lineage>
        <taxon>Bacteria</taxon>
        <taxon>Bacillati</taxon>
        <taxon>Bacillota</taxon>
        <taxon>Bacilli</taxon>
        <taxon>Bacillales</taxon>
        <taxon>Paenibacillaceae</taxon>
        <taxon>Paenibacillus</taxon>
    </lineage>
</organism>
<evidence type="ECO:0000256" key="1">
    <source>
        <dbReference type="SAM" id="MobiDB-lite"/>
    </source>
</evidence>
<proteinExistence type="predicted"/>
<dbReference type="Pfam" id="PF14395">
    <property type="entry name" value="COOH-NH2_lig"/>
    <property type="match status" value="1"/>
</dbReference>
<keyword evidence="3" id="KW-1185">Reference proteome</keyword>